<organism evidence="1 2">
    <name type="scientific">Aquatica leii</name>
    <dbReference type="NCBI Taxonomy" id="1421715"/>
    <lineage>
        <taxon>Eukaryota</taxon>
        <taxon>Metazoa</taxon>
        <taxon>Ecdysozoa</taxon>
        <taxon>Arthropoda</taxon>
        <taxon>Hexapoda</taxon>
        <taxon>Insecta</taxon>
        <taxon>Pterygota</taxon>
        <taxon>Neoptera</taxon>
        <taxon>Endopterygota</taxon>
        <taxon>Coleoptera</taxon>
        <taxon>Polyphaga</taxon>
        <taxon>Elateriformia</taxon>
        <taxon>Elateroidea</taxon>
        <taxon>Lampyridae</taxon>
        <taxon>Luciolinae</taxon>
        <taxon>Aquatica</taxon>
    </lineage>
</organism>
<reference evidence="2" key="1">
    <citation type="submission" date="2023-01" db="EMBL/GenBank/DDBJ databases">
        <title>Key to firefly adult light organ development and bioluminescence: homeobox transcription factors regulate luciferase expression and transportation to peroxisome.</title>
        <authorList>
            <person name="Fu X."/>
        </authorList>
    </citation>
    <scope>NUCLEOTIDE SEQUENCE [LARGE SCALE GENOMIC DNA]</scope>
</reference>
<evidence type="ECO:0000313" key="2">
    <source>
        <dbReference type="Proteomes" id="UP001353858"/>
    </source>
</evidence>
<accession>A0AAN7SDG6</accession>
<dbReference type="EMBL" id="JARPUR010000005">
    <property type="protein sequence ID" value="KAK4876302.1"/>
    <property type="molecule type" value="Genomic_DNA"/>
</dbReference>
<keyword evidence="2" id="KW-1185">Reference proteome</keyword>
<evidence type="ECO:0000313" key="1">
    <source>
        <dbReference type="EMBL" id="KAK4876302.1"/>
    </source>
</evidence>
<comment type="caution">
    <text evidence="1">The sequence shown here is derived from an EMBL/GenBank/DDBJ whole genome shotgun (WGS) entry which is preliminary data.</text>
</comment>
<sequence>MMDGSVSNVLSDTNAASKCIICGATPKDTNTKKVLTKVPHAENYRFGLSTLRSYMLPIKSWQVKGTKNKEIINMNKKRIQADYKSKMGLLVDKPKPAYGTTNDGNTTRKFFSNPVLSSEITGTEKELIFHYSRSFVKRFYYKCGII</sequence>
<gene>
    <name evidence="1" type="ORF">RN001_012724</name>
</gene>
<name>A0AAN7SDG6_9COLE</name>
<proteinExistence type="predicted"/>
<dbReference type="AlphaFoldDB" id="A0AAN7SDG6"/>
<protein>
    <submittedName>
        <fullName evidence="1">Uncharacterized protein</fullName>
    </submittedName>
</protein>
<dbReference type="Proteomes" id="UP001353858">
    <property type="component" value="Unassembled WGS sequence"/>
</dbReference>